<dbReference type="AlphaFoldDB" id="A0AAD3D7X2"/>
<name>A0AAD3D7X2_9STRA</name>
<evidence type="ECO:0000256" key="3">
    <source>
        <dbReference type="ARBA" id="ARBA00023242"/>
    </source>
</evidence>
<keyword evidence="8" id="KW-1185">Reference proteome</keyword>
<dbReference type="Proteomes" id="UP001054902">
    <property type="component" value="Unassembled WGS sequence"/>
</dbReference>
<dbReference type="FunFam" id="1.10.10.10:FF:000479">
    <property type="entry name" value="Predicted protein"/>
    <property type="match status" value="1"/>
</dbReference>
<keyword evidence="2" id="KW-0238">DNA-binding</keyword>
<dbReference type="InterPro" id="IPR000232">
    <property type="entry name" value="HSF_DNA-bd"/>
</dbReference>
<gene>
    <name evidence="7" type="ORF">CTEN210_14802</name>
</gene>
<dbReference type="InterPro" id="IPR036390">
    <property type="entry name" value="WH_DNA-bd_sf"/>
</dbReference>
<comment type="caution">
    <text evidence="7">The sequence shown here is derived from an EMBL/GenBank/DDBJ whole genome shotgun (WGS) entry which is preliminary data.</text>
</comment>
<dbReference type="InterPro" id="IPR036388">
    <property type="entry name" value="WH-like_DNA-bd_sf"/>
</dbReference>
<accession>A0AAD3D7X2</accession>
<evidence type="ECO:0000313" key="7">
    <source>
        <dbReference type="EMBL" id="GFH58326.1"/>
    </source>
</evidence>
<protein>
    <recommendedName>
        <fullName evidence="6">HSF-type DNA-binding domain-containing protein</fullName>
    </recommendedName>
</protein>
<proteinExistence type="inferred from homology"/>
<evidence type="ECO:0000256" key="5">
    <source>
        <dbReference type="SAM" id="MobiDB-lite"/>
    </source>
</evidence>
<dbReference type="GO" id="GO:0005634">
    <property type="term" value="C:nucleus"/>
    <property type="evidence" value="ECO:0007669"/>
    <property type="project" value="UniProtKB-SubCell"/>
</dbReference>
<dbReference type="GO" id="GO:0043565">
    <property type="term" value="F:sequence-specific DNA binding"/>
    <property type="evidence" value="ECO:0007669"/>
    <property type="project" value="InterPro"/>
</dbReference>
<evidence type="ECO:0000259" key="6">
    <source>
        <dbReference type="SMART" id="SM00415"/>
    </source>
</evidence>
<dbReference type="PANTHER" id="PTHR10015">
    <property type="entry name" value="HEAT SHOCK TRANSCRIPTION FACTOR"/>
    <property type="match status" value="1"/>
</dbReference>
<dbReference type="PANTHER" id="PTHR10015:SF206">
    <property type="entry name" value="HSF-TYPE DNA-BINDING DOMAIN-CONTAINING PROTEIN"/>
    <property type="match status" value="1"/>
</dbReference>
<organism evidence="7 8">
    <name type="scientific">Chaetoceros tenuissimus</name>
    <dbReference type="NCBI Taxonomy" id="426638"/>
    <lineage>
        <taxon>Eukaryota</taxon>
        <taxon>Sar</taxon>
        <taxon>Stramenopiles</taxon>
        <taxon>Ochrophyta</taxon>
        <taxon>Bacillariophyta</taxon>
        <taxon>Coscinodiscophyceae</taxon>
        <taxon>Chaetocerotophycidae</taxon>
        <taxon>Chaetocerotales</taxon>
        <taxon>Chaetocerotaceae</taxon>
        <taxon>Chaetoceros</taxon>
    </lineage>
</organism>
<dbReference type="EMBL" id="BLLK01000062">
    <property type="protein sequence ID" value="GFH58326.1"/>
    <property type="molecule type" value="Genomic_DNA"/>
</dbReference>
<evidence type="ECO:0000313" key="8">
    <source>
        <dbReference type="Proteomes" id="UP001054902"/>
    </source>
</evidence>
<dbReference type="GO" id="GO:0003700">
    <property type="term" value="F:DNA-binding transcription factor activity"/>
    <property type="evidence" value="ECO:0007669"/>
    <property type="project" value="InterPro"/>
</dbReference>
<feature type="region of interest" description="Disordered" evidence="5">
    <location>
        <begin position="156"/>
        <end position="179"/>
    </location>
</feature>
<comment type="subcellular location">
    <subcellularLocation>
        <location evidence="1">Nucleus</location>
    </subcellularLocation>
</comment>
<dbReference type="Pfam" id="PF00447">
    <property type="entry name" value="HSF_DNA-bind"/>
    <property type="match status" value="1"/>
</dbReference>
<comment type="similarity">
    <text evidence="4">Belongs to the HSF family.</text>
</comment>
<evidence type="ECO:0000256" key="4">
    <source>
        <dbReference type="RuleBase" id="RU004020"/>
    </source>
</evidence>
<dbReference type="PRINTS" id="PR00056">
    <property type="entry name" value="HSFDOMAIN"/>
</dbReference>
<feature type="domain" description="HSF-type DNA-binding" evidence="6">
    <location>
        <begin position="6"/>
        <end position="102"/>
    </location>
</feature>
<sequence length="261" mass="31133">MPNRQRAKKFPQKLHQLLDEGSYSSVISWQPHGRSFRIHKKEEFVRDVLPKYFKLNKLSSIYRQLSHYGFKRQQDDGPDKGGYYHEHFLRGQYELTFSLKSKRAKVSPFDNEYEDGKEPPFYKMKPMPAAEFAEEMPLGNSLNAKPFAMIQTNQLQSHSMDSYEEDDRSSQDSRSIPSLCDDEFDNRENVYKHSYHDHRVQKRERFTMLQKYENKRASSHHDETLFDIFEERHLLKEAKMHILYCPSDWESTTINASIFQM</sequence>
<reference evidence="7 8" key="1">
    <citation type="journal article" date="2021" name="Sci. Rep.">
        <title>The genome of the diatom Chaetoceros tenuissimus carries an ancient integrated fragment of an extant virus.</title>
        <authorList>
            <person name="Hongo Y."/>
            <person name="Kimura K."/>
            <person name="Takaki Y."/>
            <person name="Yoshida Y."/>
            <person name="Baba S."/>
            <person name="Kobayashi G."/>
            <person name="Nagasaki K."/>
            <person name="Hano T."/>
            <person name="Tomaru Y."/>
        </authorList>
    </citation>
    <scope>NUCLEOTIDE SEQUENCE [LARGE SCALE GENOMIC DNA]</scope>
    <source>
        <strain evidence="7 8">NIES-3715</strain>
    </source>
</reference>
<evidence type="ECO:0000256" key="1">
    <source>
        <dbReference type="ARBA" id="ARBA00004123"/>
    </source>
</evidence>
<dbReference type="SUPFAM" id="SSF46785">
    <property type="entry name" value="Winged helix' DNA-binding domain"/>
    <property type="match status" value="1"/>
</dbReference>
<evidence type="ECO:0000256" key="2">
    <source>
        <dbReference type="ARBA" id="ARBA00023125"/>
    </source>
</evidence>
<dbReference type="SMART" id="SM00415">
    <property type="entry name" value="HSF"/>
    <property type="match status" value="1"/>
</dbReference>
<keyword evidence="3" id="KW-0539">Nucleus</keyword>
<dbReference type="Gene3D" id="1.10.10.10">
    <property type="entry name" value="Winged helix-like DNA-binding domain superfamily/Winged helix DNA-binding domain"/>
    <property type="match status" value="1"/>
</dbReference>